<evidence type="ECO:0008006" key="3">
    <source>
        <dbReference type="Google" id="ProtNLM"/>
    </source>
</evidence>
<dbReference type="RefSeq" id="WP_085758413.1">
    <property type="nucleotide sequence ID" value="NZ_CP019343.1"/>
</dbReference>
<dbReference type="EMBL" id="CP019343">
    <property type="protein sequence ID" value="ARN74275.1"/>
    <property type="molecule type" value="Genomic_DNA"/>
</dbReference>
<protein>
    <recommendedName>
        <fullName evidence="3">Outer membrane lipoprotein-sorting protein</fullName>
    </recommendedName>
</protein>
<dbReference type="Gene3D" id="2.50.20.10">
    <property type="entry name" value="Lipoprotein localisation LolA/LolB/LppX"/>
    <property type="match status" value="1"/>
</dbReference>
<name>A0A1X9NEF6_9GAMM</name>
<dbReference type="CDD" id="cd16329">
    <property type="entry name" value="LolA_like"/>
    <property type="match status" value="1"/>
</dbReference>
<keyword evidence="2" id="KW-1185">Reference proteome</keyword>
<dbReference type="AlphaFoldDB" id="A0A1X9NEF6"/>
<dbReference type="OrthoDB" id="178023at2"/>
<evidence type="ECO:0000313" key="2">
    <source>
        <dbReference type="Proteomes" id="UP000193450"/>
    </source>
</evidence>
<accession>A0A1X9NEF6</accession>
<reference evidence="1 2" key="1">
    <citation type="submission" date="2016-11" db="EMBL/GenBank/DDBJ databases">
        <title>Trade-off between light-utilization and light-protection in marine flavobacteria.</title>
        <authorList>
            <person name="Kumagai Y."/>
        </authorList>
    </citation>
    <scope>NUCLEOTIDE SEQUENCE [LARGE SCALE GENOMIC DNA]</scope>
    <source>
        <strain evidence="1 2">NBRC 107125</strain>
    </source>
</reference>
<dbReference type="Proteomes" id="UP000193450">
    <property type="component" value="Chromosome"/>
</dbReference>
<organism evidence="1 2">
    <name type="scientific">Oceanicoccus sagamiensis</name>
    <dbReference type="NCBI Taxonomy" id="716816"/>
    <lineage>
        <taxon>Bacteria</taxon>
        <taxon>Pseudomonadati</taxon>
        <taxon>Pseudomonadota</taxon>
        <taxon>Gammaproteobacteria</taxon>
        <taxon>Cellvibrionales</taxon>
        <taxon>Spongiibacteraceae</taxon>
        <taxon>Oceanicoccus</taxon>
    </lineage>
</organism>
<evidence type="ECO:0000313" key="1">
    <source>
        <dbReference type="EMBL" id="ARN74275.1"/>
    </source>
</evidence>
<dbReference type="Pfam" id="PF07044">
    <property type="entry name" value="DUF1329"/>
    <property type="match status" value="1"/>
</dbReference>
<sequence length="460" mass="52187">MTSNTVREKSMLKFFTPLLAVLLLPTVVVASTVEQSSELTPVGAERSGNAAGTIPPWSGGITSPVAGFVKGSHHLDPFADDVVLFTISADNQQAYADNLTEGQKALLQQYPDTWRMNIYPSRRSAAYPEFVYKAFETNASASVLITEGRGGVENSVVTSPFPVPTQGVEVIWNHNLRWRGIHITAVDGMAAVTRRGNYTLILQNVEWAIPYALPREKGIEAQYSNILLAYKSKVFAPGFITGSGALALDSLNHNKSRRETWIYSPDLRRVLRAPFSGYDNPTQNSDSLRFNDEGDMYNGSPSLFDWTLLGKREIYIPYNAYRLHQDTLQTEDILAKKHINPEHARYELHRVWVVEGTLKKDEKARSHKYSRRVFYIDEDSWQIAAADNYDKEGVLWRTSEGHMINYYEVPVPWYTLQVYYDLKQGRYLVNGLDNQRKAPVFDKDINPRLFGPNALDFYVR</sequence>
<gene>
    <name evidence="1" type="ORF">BST96_09160</name>
</gene>
<dbReference type="STRING" id="716816.BST96_09160"/>
<dbReference type="KEGG" id="osg:BST96_09160"/>
<proteinExistence type="predicted"/>
<dbReference type="InterPro" id="IPR010752">
    <property type="entry name" value="DUF1329"/>
</dbReference>